<dbReference type="GO" id="GO:0043461">
    <property type="term" value="P:proton-transporting ATP synthase complex assembly"/>
    <property type="evidence" value="ECO:0007669"/>
    <property type="project" value="InterPro"/>
</dbReference>
<evidence type="ECO:0000256" key="3">
    <source>
        <dbReference type="ARBA" id="ARBA00023186"/>
    </source>
</evidence>
<keyword evidence="3" id="KW-0143">Chaperone</keyword>
<evidence type="ECO:0000256" key="1">
    <source>
        <dbReference type="ARBA" id="ARBA00008231"/>
    </source>
</evidence>
<protein>
    <submittedName>
        <fullName evidence="4">Chaperone required for the assembly of the F1-ATPase</fullName>
    </submittedName>
</protein>
<dbReference type="AlphaFoldDB" id="A0A1I1PLU2"/>
<proteinExistence type="inferred from homology"/>
<accession>A0A1I1PLU2</accession>
<evidence type="ECO:0000313" key="5">
    <source>
        <dbReference type="Proteomes" id="UP000198728"/>
    </source>
</evidence>
<dbReference type="InterPro" id="IPR023335">
    <property type="entry name" value="ATP12_ortho_dom_sf"/>
</dbReference>
<evidence type="ECO:0000313" key="4">
    <source>
        <dbReference type="EMBL" id="SFD10637.1"/>
    </source>
</evidence>
<dbReference type="STRING" id="441112.SAMN04488094_11595"/>
<dbReference type="RefSeq" id="WP_093362442.1">
    <property type="nucleotide sequence ID" value="NZ_FOLG01000015.1"/>
</dbReference>
<dbReference type="Gene3D" id="1.10.3580.10">
    <property type="entry name" value="ATP12 ATPase"/>
    <property type="match status" value="1"/>
</dbReference>
<sequence length="239" mass="26034">MADWKAKRFWESASVTGDAAEGWGVALDGRPVRTPAKVPLAVPSRALAERIAAEWDAQDGEIDPLSMPFTRSANAAIDKVAPQFAAVAAMIADYGETDLCCYRAAEPDQLCRQQADAWDPMLEWARAAFGARLVPTVGVVPVSQPEESLERLRERVASLDAFALTALHDLVSLSGSLLLGLAVLEGHLPAEEAWRRSRIDETYQQSQWGVDELAAAAAAVKREEFLHAIRFHDLSRADA</sequence>
<dbReference type="InterPro" id="IPR011419">
    <property type="entry name" value="ATP12_ATP_synth-F1-assembly"/>
</dbReference>
<comment type="similarity">
    <text evidence="1">Belongs to the ATP12 family.</text>
</comment>
<dbReference type="Proteomes" id="UP000198728">
    <property type="component" value="Unassembled WGS sequence"/>
</dbReference>
<keyword evidence="2" id="KW-0809">Transit peptide</keyword>
<dbReference type="PANTHER" id="PTHR21013">
    <property type="entry name" value="ATP SYNTHASE MITOCHONDRIAL F1 COMPLEX ASSEMBLY FACTOR 2/ATP12 PROTEIN, MITOCHONDRIAL PRECURSOR"/>
    <property type="match status" value="1"/>
</dbReference>
<dbReference type="InterPro" id="IPR042272">
    <property type="entry name" value="ATP12_ATP_synth-F1-assembly_N"/>
</dbReference>
<reference evidence="4 5" key="1">
    <citation type="submission" date="2016-10" db="EMBL/GenBank/DDBJ databases">
        <authorList>
            <person name="de Groot N.N."/>
        </authorList>
    </citation>
    <scope>NUCLEOTIDE SEQUENCE [LARGE SCALE GENOMIC DNA]</scope>
    <source>
        <strain evidence="4 5">DSM 19548</strain>
    </source>
</reference>
<dbReference type="Pfam" id="PF07542">
    <property type="entry name" value="ATP12"/>
    <property type="match status" value="1"/>
</dbReference>
<dbReference type="Gene3D" id="3.30.2180.10">
    <property type="entry name" value="ATP12-like"/>
    <property type="match status" value="1"/>
</dbReference>
<dbReference type="SUPFAM" id="SSF160909">
    <property type="entry name" value="ATP12-like"/>
    <property type="match status" value="1"/>
</dbReference>
<name>A0A1I1PLU2_9RHOB</name>
<organism evidence="4 5">
    <name type="scientific">Tropicimonas isoalkanivorans</name>
    <dbReference type="NCBI Taxonomy" id="441112"/>
    <lineage>
        <taxon>Bacteria</taxon>
        <taxon>Pseudomonadati</taxon>
        <taxon>Pseudomonadota</taxon>
        <taxon>Alphaproteobacteria</taxon>
        <taxon>Rhodobacterales</taxon>
        <taxon>Roseobacteraceae</taxon>
        <taxon>Tropicimonas</taxon>
    </lineage>
</organism>
<dbReference type="EMBL" id="FOLG01000015">
    <property type="protein sequence ID" value="SFD10637.1"/>
    <property type="molecule type" value="Genomic_DNA"/>
</dbReference>
<keyword evidence="5" id="KW-1185">Reference proteome</keyword>
<dbReference type="PANTHER" id="PTHR21013:SF10">
    <property type="entry name" value="ATP SYNTHASE MITOCHONDRIAL F1 COMPLEX ASSEMBLY FACTOR 2"/>
    <property type="match status" value="1"/>
</dbReference>
<dbReference type="OrthoDB" id="9797825at2"/>
<evidence type="ECO:0000256" key="2">
    <source>
        <dbReference type="ARBA" id="ARBA00022946"/>
    </source>
</evidence>
<gene>
    <name evidence="4" type="ORF">SAMN04488094_11595</name>
</gene>